<accession>A0A2N4XWL5</accession>
<dbReference type="Gene3D" id="1.10.530.10">
    <property type="match status" value="1"/>
</dbReference>
<proteinExistence type="inferred from homology"/>
<gene>
    <name evidence="3" type="ORF">CEX73_02470</name>
</gene>
<dbReference type="AlphaFoldDB" id="A0A2N4XWL5"/>
<dbReference type="PANTHER" id="PTHR37423">
    <property type="entry name" value="SOLUBLE LYTIC MUREIN TRANSGLYCOSYLASE-RELATED"/>
    <property type="match status" value="1"/>
</dbReference>
<organism evidence="3 4">
    <name type="scientific">Candidatus Palibaumannia cicadellinicola</name>
    <dbReference type="NCBI Taxonomy" id="186490"/>
    <lineage>
        <taxon>Bacteria</taxon>
        <taxon>Pseudomonadati</taxon>
        <taxon>Pseudomonadota</taxon>
        <taxon>Gammaproteobacteria</taxon>
        <taxon>Candidatus Palibaumannia</taxon>
    </lineage>
</organism>
<comment type="similarity">
    <text evidence="1">Belongs to the transglycosylase Slt family.</text>
</comment>
<feature type="domain" description="Transglycosylase SLT" evidence="2">
    <location>
        <begin position="2"/>
        <end position="115"/>
    </location>
</feature>
<dbReference type="Pfam" id="PF01464">
    <property type="entry name" value="SLT"/>
    <property type="match status" value="1"/>
</dbReference>
<sequence length="160" mass="18382">MDQSLILAIIQTESNFNPHAVSHTNALGLMQVVQHSAGRDVFKKKKKLGEPSRSYLFDPEKNIDIGTAYLAILQNNYLNGILNFTSRRYAVIIAYNCGVSSVLRVFSHNTNQALKTINHLQPNQVYHILYTRHPSIESRNYLYKVNCLQQNYKKLKLIFN</sequence>
<evidence type="ECO:0000313" key="3">
    <source>
        <dbReference type="EMBL" id="PLK58405.1"/>
    </source>
</evidence>
<dbReference type="GO" id="GO:0008933">
    <property type="term" value="F:peptidoglycan lytic transglycosylase activity"/>
    <property type="evidence" value="ECO:0007669"/>
    <property type="project" value="InterPro"/>
</dbReference>
<reference evidence="3 4" key="1">
    <citation type="submission" date="2017-06" db="EMBL/GenBank/DDBJ databases">
        <title>Metabolic interaction between xylem feeders and their symbionts.</title>
        <authorList>
            <person name="Chouaia B."/>
        </authorList>
    </citation>
    <scope>NUCLEOTIDE SEQUENCE [LARGE SCALE GENOMIC DNA]</scope>
    <source>
        <strain evidence="3 4">Gra</strain>
    </source>
</reference>
<dbReference type="GO" id="GO:0000270">
    <property type="term" value="P:peptidoglycan metabolic process"/>
    <property type="evidence" value="ECO:0007669"/>
    <property type="project" value="InterPro"/>
</dbReference>
<protein>
    <recommendedName>
        <fullName evidence="2">Transglycosylase SLT domain-containing protein</fullName>
    </recommendedName>
</protein>
<evidence type="ECO:0000256" key="1">
    <source>
        <dbReference type="ARBA" id="ARBA00007734"/>
    </source>
</evidence>
<dbReference type="InterPro" id="IPR023346">
    <property type="entry name" value="Lysozyme-like_dom_sf"/>
</dbReference>
<dbReference type="InterPro" id="IPR008258">
    <property type="entry name" value="Transglycosylase_SLT_dom_1"/>
</dbReference>
<evidence type="ECO:0000259" key="2">
    <source>
        <dbReference type="Pfam" id="PF01464"/>
    </source>
</evidence>
<dbReference type="GO" id="GO:0016020">
    <property type="term" value="C:membrane"/>
    <property type="evidence" value="ECO:0007669"/>
    <property type="project" value="InterPro"/>
</dbReference>
<dbReference type="CDD" id="cd16893">
    <property type="entry name" value="LT_MltC_MltE"/>
    <property type="match status" value="1"/>
</dbReference>
<dbReference type="SUPFAM" id="SSF53955">
    <property type="entry name" value="Lysozyme-like"/>
    <property type="match status" value="1"/>
</dbReference>
<dbReference type="Proteomes" id="UP000234253">
    <property type="component" value="Unassembled WGS sequence"/>
</dbReference>
<dbReference type="PROSITE" id="PS00922">
    <property type="entry name" value="TRANSGLYCOSYLASE"/>
    <property type="match status" value="1"/>
</dbReference>
<comment type="caution">
    <text evidence="3">The sequence shown here is derived from an EMBL/GenBank/DDBJ whole genome shotgun (WGS) entry which is preliminary data.</text>
</comment>
<name>A0A2N4XWL5_9GAMM</name>
<dbReference type="PANTHER" id="PTHR37423:SF2">
    <property type="entry name" value="MEMBRANE-BOUND LYTIC MUREIN TRANSGLYCOSYLASE C"/>
    <property type="match status" value="1"/>
</dbReference>
<dbReference type="EMBL" id="NJPO01000130">
    <property type="protein sequence ID" value="PLK58405.1"/>
    <property type="molecule type" value="Genomic_DNA"/>
</dbReference>
<evidence type="ECO:0000313" key="4">
    <source>
        <dbReference type="Proteomes" id="UP000234253"/>
    </source>
</evidence>
<dbReference type="InterPro" id="IPR000189">
    <property type="entry name" value="Transglyc_AS"/>
</dbReference>